<keyword evidence="9" id="KW-0406">Ion transport</keyword>
<evidence type="ECO:0000256" key="6">
    <source>
        <dbReference type="ARBA" id="ARBA00022826"/>
    </source>
</evidence>
<evidence type="ECO:0000256" key="5">
    <source>
        <dbReference type="ARBA" id="ARBA00022692"/>
    </source>
</evidence>
<comment type="similarity">
    <text evidence="2">Belongs to the TMEM175 family.</text>
</comment>
<proteinExistence type="inferred from homology"/>
<comment type="subcellular location">
    <subcellularLocation>
        <location evidence="1">Membrane</location>
        <topology evidence="1">Multi-pass membrane protein</topology>
    </subcellularLocation>
</comment>
<comment type="caution">
    <text evidence="14">The sequence shown here is derived from an EMBL/GenBank/DDBJ whole genome shotgun (WGS) entry which is preliminary data.</text>
</comment>
<dbReference type="AlphaFoldDB" id="A0A562LEE6"/>
<keyword evidence="4" id="KW-0633">Potassium transport</keyword>
<dbReference type="EMBL" id="VLKN01000001">
    <property type="protein sequence ID" value="TWI06052.1"/>
    <property type="molecule type" value="Genomic_DNA"/>
</dbReference>
<organism evidence="14 15">
    <name type="scientific">Luteimonas cucumeris</name>
    <dbReference type="NCBI Taxonomy" id="985012"/>
    <lineage>
        <taxon>Bacteria</taxon>
        <taxon>Pseudomonadati</taxon>
        <taxon>Pseudomonadota</taxon>
        <taxon>Gammaproteobacteria</taxon>
        <taxon>Lysobacterales</taxon>
        <taxon>Lysobacteraceae</taxon>
        <taxon>Luteimonas</taxon>
    </lineage>
</organism>
<keyword evidence="5 13" id="KW-0812">Transmembrane</keyword>
<feature type="transmembrane region" description="Helical" evidence="13">
    <location>
        <begin position="55"/>
        <end position="74"/>
    </location>
</feature>
<sequence length="243" mass="25949">MQTGETPIPGKDGFRRRGVEVTRLEAFVDAAFAFAVTLLVISVDSIPDSLDALALALKGVPAFAASFVMIAMFWNAHANWSRRFGLDDGASKVLSLALVFLVLVYVYPLRIQFGVLFGWISGGRLPFPVRIDGVADLGFMFLVYGVAFATMSLCLFGLYVHAWRCRGAIGLDGAEAAATAGEAAAYACFVIVGLLSIALSVWIRDTQSPAVASLPGMAYFLLGFTGMVAAHVQRRVQARSATA</sequence>
<protein>
    <submittedName>
        <fullName evidence="14">Putative membrane protein</fullName>
    </submittedName>
</protein>
<accession>A0A562LEE6</accession>
<evidence type="ECO:0000256" key="4">
    <source>
        <dbReference type="ARBA" id="ARBA00022538"/>
    </source>
</evidence>
<feature type="transmembrane region" description="Helical" evidence="13">
    <location>
        <begin position="139"/>
        <end position="162"/>
    </location>
</feature>
<evidence type="ECO:0000256" key="3">
    <source>
        <dbReference type="ARBA" id="ARBA00022448"/>
    </source>
</evidence>
<feature type="transmembrane region" description="Helical" evidence="13">
    <location>
        <begin position="94"/>
        <end position="119"/>
    </location>
</feature>
<keyword evidence="8 13" id="KW-1133">Transmembrane helix</keyword>
<dbReference type="RefSeq" id="WP_158635238.1">
    <property type="nucleotide sequence ID" value="NZ_VLKN01000001.1"/>
</dbReference>
<keyword evidence="15" id="KW-1185">Reference proteome</keyword>
<evidence type="ECO:0000256" key="10">
    <source>
        <dbReference type="ARBA" id="ARBA00023136"/>
    </source>
</evidence>
<reference evidence="14 15" key="1">
    <citation type="journal article" date="2015" name="Stand. Genomic Sci.">
        <title>Genomic Encyclopedia of Bacterial and Archaeal Type Strains, Phase III: the genomes of soil and plant-associated and newly described type strains.</title>
        <authorList>
            <person name="Whitman W.B."/>
            <person name="Woyke T."/>
            <person name="Klenk H.P."/>
            <person name="Zhou Y."/>
            <person name="Lilburn T.G."/>
            <person name="Beck B.J."/>
            <person name="De Vos P."/>
            <person name="Vandamme P."/>
            <person name="Eisen J.A."/>
            <person name="Garrity G."/>
            <person name="Hugenholtz P."/>
            <person name="Kyrpides N.C."/>
        </authorList>
    </citation>
    <scope>NUCLEOTIDE SEQUENCE [LARGE SCALE GENOMIC DNA]</scope>
    <source>
        <strain evidence="14 15">CGMCC 1.10821</strain>
    </source>
</reference>
<comment type="catalytic activity">
    <reaction evidence="12">
        <text>K(+)(in) = K(+)(out)</text>
        <dbReference type="Rhea" id="RHEA:29463"/>
        <dbReference type="ChEBI" id="CHEBI:29103"/>
    </reaction>
</comment>
<evidence type="ECO:0000256" key="12">
    <source>
        <dbReference type="ARBA" id="ARBA00034430"/>
    </source>
</evidence>
<keyword evidence="3" id="KW-0813">Transport</keyword>
<evidence type="ECO:0000256" key="11">
    <source>
        <dbReference type="ARBA" id="ARBA00023303"/>
    </source>
</evidence>
<feature type="transmembrane region" description="Helical" evidence="13">
    <location>
        <begin position="209"/>
        <end position="230"/>
    </location>
</feature>
<gene>
    <name evidence="14" type="ORF">IP90_00314</name>
</gene>
<evidence type="ECO:0000256" key="7">
    <source>
        <dbReference type="ARBA" id="ARBA00022958"/>
    </source>
</evidence>
<evidence type="ECO:0000256" key="2">
    <source>
        <dbReference type="ARBA" id="ARBA00006920"/>
    </source>
</evidence>
<keyword evidence="7" id="KW-0630">Potassium</keyword>
<evidence type="ECO:0000256" key="8">
    <source>
        <dbReference type="ARBA" id="ARBA00022989"/>
    </source>
</evidence>
<name>A0A562LEE6_9GAMM</name>
<feature type="transmembrane region" description="Helical" evidence="13">
    <location>
        <begin position="183"/>
        <end position="203"/>
    </location>
</feature>
<dbReference type="GO" id="GO:0015252">
    <property type="term" value="F:proton channel activity"/>
    <property type="evidence" value="ECO:0007669"/>
    <property type="project" value="InterPro"/>
</dbReference>
<evidence type="ECO:0000313" key="14">
    <source>
        <dbReference type="EMBL" id="TWI06052.1"/>
    </source>
</evidence>
<dbReference type="GO" id="GO:0016020">
    <property type="term" value="C:membrane"/>
    <property type="evidence" value="ECO:0007669"/>
    <property type="project" value="UniProtKB-SubCell"/>
</dbReference>
<keyword evidence="6" id="KW-0631">Potassium channel</keyword>
<keyword evidence="10 13" id="KW-0472">Membrane</keyword>
<dbReference type="GO" id="GO:0005267">
    <property type="term" value="F:potassium channel activity"/>
    <property type="evidence" value="ECO:0007669"/>
    <property type="project" value="UniProtKB-KW"/>
</dbReference>
<evidence type="ECO:0000256" key="9">
    <source>
        <dbReference type="ARBA" id="ARBA00023065"/>
    </source>
</evidence>
<keyword evidence="11" id="KW-0407">Ion channel</keyword>
<dbReference type="Pfam" id="PF06736">
    <property type="entry name" value="TMEM175"/>
    <property type="match status" value="1"/>
</dbReference>
<dbReference type="Proteomes" id="UP000315167">
    <property type="component" value="Unassembled WGS sequence"/>
</dbReference>
<evidence type="ECO:0000313" key="15">
    <source>
        <dbReference type="Proteomes" id="UP000315167"/>
    </source>
</evidence>
<feature type="transmembrane region" description="Helical" evidence="13">
    <location>
        <begin position="24"/>
        <end position="43"/>
    </location>
</feature>
<evidence type="ECO:0000256" key="1">
    <source>
        <dbReference type="ARBA" id="ARBA00004141"/>
    </source>
</evidence>
<dbReference type="InterPro" id="IPR010617">
    <property type="entry name" value="TMEM175-like"/>
</dbReference>
<evidence type="ECO:0000256" key="13">
    <source>
        <dbReference type="SAM" id="Phobius"/>
    </source>
</evidence>
<dbReference type="OrthoDB" id="7570568at2"/>